<evidence type="ECO:0000256" key="2">
    <source>
        <dbReference type="ARBA" id="ARBA00022679"/>
    </source>
</evidence>
<gene>
    <name evidence="4" type="ORF">B0A64_09320</name>
</gene>
<name>A0A227PAS7_9FLAO</name>
<keyword evidence="1" id="KW-0328">Glycosyltransferase</keyword>
<dbReference type="EMBL" id="MUGS01000014">
    <property type="protein sequence ID" value="OXG07010.1"/>
    <property type="molecule type" value="Genomic_DNA"/>
</dbReference>
<dbReference type="PIRSF" id="PIRSF016202">
    <property type="entry name" value="PH1107"/>
    <property type="match status" value="1"/>
</dbReference>
<dbReference type="AlphaFoldDB" id="A0A227PAS7"/>
<comment type="caution">
    <text evidence="4">The sequence shown here is derived from an EMBL/GenBank/DDBJ whole genome shotgun (WGS) entry which is preliminary data.</text>
</comment>
<dbReference type="InterPro" id="IPR007184">
    <property type="entry name" value="Mannoside_phosphorylase"/>
</dbReference>
<keyword evidence="2" id="KW-0808">Transferase</keyword>
<dbReference type="SUPFAM" id="SSF75005">
    <property type="entry name" value="Arabinanase/levansucrase/invertase"/>
    <property type="match status" value="1"/>
</dbReference>
<dbReference type="PANTHER" id="PTHR34106:SF5">
    <property type="entry name" value="GLYCOSIDASE"/>
    <property type="match status" value="1"/>
</dbReference>
<comment type="similarity">
    <text evidence="3">Belongs to the glycosyl hydrolase 130 family.</text>
</comment>
<evidence type="ECO:0000256" key="1">
    <source>
        <dbReference type="ARBA" id="ARBA00022676"/>
    </source>
</evidence>
<dbReference type="OrthoDB" id="9775877at2"/>
<evidence type="ECO:0000313" key="5">
    <source>
        <dbReference type="Proteomes" id="UP000214684"/>
    </source>
</evidence>
<evidence type="ECO:0000256" key="3">
    <source>
        <dbReference type="ARBA" id="ARBA00024356"/>
    </source>
</evidence>
<accession>A0A227PAS7</accession>
<dbReference type="Proteomes" id="UP000214684">
    <property type="component" value="Unassembled WGS sequence"/>
</dbReference>
<dbReference type="PANTHER" id="PTHR34106">
    <property type="entry name" value="GLYCOSIDASE"/>
    <property type="match status" value="1"/>
</dbReference>
<keyword evidence="5" id="KW-1185">Reference proteome</keyword>
<evidence type="ECO:0000313" key="4">
    <source>
        <dbReference type="EMBL" id="OXG07010.1"/>
    </source>
</evidence>
<sequence length="361" mass="40952">MISIKREGIILEKTEHAFEDEGVMNPAVIKNGDTVHLFYRAVSHGNYSTIGYCKLEGPLNVVHRNTVPMIIAEFDYESHGLEDPRIVKIEEIYYLTYTAFDGVNALGCLAISKDLIHFEKKGIIVPTITYAEFNQLTNAKNLNNSKYFRYNQHNGMVEKDGKKILLWDKNVIFFPRKINGKFCFMHRIKPEIQIIVAVTSLECLTAAFYNNYFMNFNDHILLSPKYDHESSYVGGGCPPIETPKGWLIIYHGVKDSIDGYVYSACAALLDLDNPQIEIARLPYPLFSPKKDWELEGAVNNVCFPTGTVVFSDTLYIYYGAADEQIACVSVSLSGLVNELMLNTKKNDNYDSPSQEYWPNGK</sequence>
<dbReference type="CDD" id="cd18614">
    <property type="entry name" value="GH130"/>
    <property type="match status" value="1"/>
</dbReference>
<dbReference type="GO" id="GO:0016757">
    <property type="term" value="F:glycosyltransferase activity"/>
    <property type="evidence" value="ECO:0007669"/>
    <property type="project" value="UniProtKB-KW"/>
</dbReference>
<reference evidence="4 5" key="1">
    <citation type="submission" date="2016-11" db="EMBL/GenBank/DDBJ databases">
        <title>Whole genomes of Flavobacteriaceae.</title>
        <authorList>
            <person name="Stine C."/>
            <person name="Li C."/>
            <person name="Tadesse D."/>
        </authorList>
    </citation>
    <scope>NUCLEOTIDE SEQUENCE [LARGE SCALE GENOMIC DNA]</scope>
    <source>
        <strain evidence="4 5">DSM 24704</strain>
    </source>
</reference>
<proteinExistence type="inferred from homology"/>
<dbReference type="InterPro" id="IPR023296">
    <property type="entry name" value="Glyco_hydro_beta-prop_sf"/>
</dbReference>
<dbReference type="Pfam" id="PF04041">
    <property type="entry name" value="Glyco_hydro_130"/>
    <property type="match status" value="1"/>
</dbReference>
<protein>
    <submittedName>
        <fullName evidence="4">Pesticidal protein Cry7Aa</fullName>
    </submittedName>
</protein>
<dbReference type="Gene3D" id="2.115.10.20">
    <property type="entry name" value="Glycosyl hydrolase domain, family 43"/>
    <property type="match status" value="1"/>
</dbReference>
<organism evidence="4 5">
    <name type="scientific">Flavobacterium araucananum</name>
    <dbReference type="NCBI Taxonomy" id="946678"/>
    <lineage>
        <taxon>Bacteria</taxon>
        <taxon>Pseudomonadati</taxon>
        <taxon>Bacteroidota</taxon>
        <taxon>Flavobacteriia</taxon>
        <taxon>Flavobacteriales</taxon>
        <taxon>Flavobacteriaceae</taxon>
        <taxon>Flavobacterium</taxon>
    </lineage>
</organism>